<organism evidence="2 3">
    <name type="scientific">Candidatus Sulfomarinibacter kjeldsenii</name>
    <dbReference type="NCBI Taxonomy" id="2885994"/>
    <lineage>
        <taxon>Bacteria</taxon>
        <taxon>Pseudomonadati</taxon>
        <taxon>Acidobacteriota</taxon>
        <taxon>Thermoanaerobaculia</taxon>
        <taxon>Thermoanaerobaculales</taxon>
        <taxon>Candidatus Sulfomarinibacteraceae</taxon>
        <taxon>Candidatus Sulfomarinibacter</taxon>
    </lineage>
</organism>
<gene>
    <name evidence="2" type="ORF">IFJ97_02485</name>
</gene>
<evidence type="ECO:0000313" key="3">
    <source>
        <dbReference type="Proteomes" id="UP000598633"/>
    </source>
</evidence>
<dbReference type="EMBL" id="JACXWA010000042">
    <property type="protein sequence ID" value="MBD3870210.1"/>
    <property type="molecule type" value="Genomic_DNA"/>
</dbReference>
<evidence type="ECO:0000259" key="1">
    <source>
        <dbReference type="Pfam" id="PF00248"/>
    </source>
</evidence>
<dbReference type="PANTHER" id="PTHR43312">
    <property type="entry name" value="D-THREO-ALDOSE 1-DEHYDROGENASE"/>
    <property type="match status" value="1"/>
</dbReference>
<proteinExistence type="predicted"/>
<dbReference type="Gene3D" id="3.20.20.100">
    <property type="entry name" value="NADP-dependent oxidoreductase domain"/>
    <property type="match status" value="1"/>
</dbReference>
<comment type="caution">
    <text evidence="2">The sequence shown here is derived from an EMBL/GenBank/DDBJ whole genome shotgun (WGS) entry which is preliminary data.</text>
</comment>
<name>A0A8J6Y4H3_9BACT</name>
<feature type="non-terminal residue" evidence="2">
    <location>
        <position position="244"/>
    </location>
</feature>
<dbReference type="PANTHER" id="PTHR43312:SF1">
    <property type="entry name" value="NADP-DEPENDENT OXIDOREDUCTASE DOMAIN-CONTAINING PROTEIN"/>
    <property type="match status" value="1"/>
</dbReference>
<dbReference type="AlphaFoldDB" id="A0A8J6Y4H3"/>
<dbReference type="InterPro" id="IPR053135">
    <property type="entry name" value="AKR2_Oxidoreductase"/>
</dbReference>
<dbReference type="Proteomes" id="UP000598633">
    <property type="component" value="Unassembled WGS sequence"/>
</dbReference>
<evidence type="ECO:0000313" key="2">
    <source>
        <dbReference type="EMBL" id="MBD3870210.1"/>
    </source>
</evidence>
<dbReference type="InterPro" id="IPR023210">
    <property type="entry name" value="NADP_OxRdtase_dom"/>
</dbReference>
<accession>A0A8J6Y4H3</accession>
<feature type="domain" description="NADP-dependent oxidoreductase" evidence="1">
    <location>
        <begin position="55"/>
        <end position="176"/>
    </location>
</feature>
<sequence length="244" mass="27724">MESEEFRNRRLPVIDKRVLRLGLACNFGIDAAGVEWALGEGGMQYVFWTPRHKLATEVLRRALKRDRDLYAVATGPTTALWSGNLRRYVDKVRTTLDIDQIDVLQMFWLGKTSRWAPRIVAELESLRDEGAVRAIGISIHDRKRAAELARSSPLDLLMIRYNAAHPGAEQDVFPHLPEGRHTVVSYTATCWRYLLRRPKGWQGPMPTAGDCYRFCLSSPHVDVTLTGPANLEQLRENLMALDRG</sequence>
<reference evidence="2 3" key="1">
    <citation type="submission" date="2020-08" db="EMBL/GenBank/DDBJ databases">
        <title>Acidobacteriota in marine sediments use diverse sulfur dissimilation pathways.</title>
        <authorList>
            <person name="Wasmund K."/>
        </authorList>
    </citation>
    <scope>NUCLEOTIDE SEQUENCE [LARGE SCALE GENOMIC DNA]</scope>
    <source>
        <strain evidence="2">MAG AM3-A</strain>
    </source>
</reference>
<dbReference type="SUPFAM" id="SSF51430">
    <property type="entry name" value="NAD(P)-linked oxidoreductase"/>
    <property type="match status" value="1"/>
</dbReference>
<dbReference type="InterPro" id="IPR036812">
    <property type="entry name" value="NAD(P)_OxRdtase_dom_sf"/>
</dbReference>
<protein>
    <submittedName>
        <fullName evidence="2">Aldo/keto reductase</fullName>
    </submittedName>
</protein>
<dbReference type="Pfam" id="PF00248">
    <property type="entry name" value="Aldo_ket_red"/>
    <property type="match status" value="1"/>
</dbReference>